<accession>A0A8B6G8J3</accession>
<dbReference type="OrthoDB" id="6109323at2759"/>
<evidence type="ECO:0000313" key="4">
    <source>
        <dbReference type="Proteomes" id="UP000596742"/>
    </source>
</evidence>
<protein>
    <recommendedName>
        <fullName evidence="1">SGNH hydrolase-type esterase domain-containing protein</fullName>
    </recommendedName>
</protein>
<dbReference type="CDD" id="cd00229">
    <property type="entry name" value="SGNH_hydrolase"/>
    <property type="match status" value="1"/>
</dbReference>
<name>A0A8B6G8J3_MYTGA</name>
<keyword evidence="4" id="KW-1185">Reference proteome</keyword>
<sequence length="175" mass="19878">MTKALVLGHSLVRDLDLWTRETSSDFLSNCETHVYGIGGRTTALISKHDICIVRWIQPSIVFLQVGGNDISIGKTAKEIVDNQMKLAREILRIGTKRVIIGSVIGRMAPRGMTTSQYKNKRKKVNKLLKSQESAKIKVWDHKNFHQCHFRDGVHLTDKGNEVFFFSIRHALHSVL</sequence>
<dbReference type="InterPro" id="IPR036514">
    <property type="entry name" value="SGNH_hydro_sf"/>
</dbReference>
<proteinExistence type="predicted"/>
<reference evidence="3" key="1">
    <citation type="submission" date="2018-11" db="EMBL/GenBank/DDBJ databases">
        <authorList>
            <person name="Alioto T."/>
            <person name="Alioto T."/>
        </authorList>
    </citation>
    <scope>NUCLEOTIDE SEQUENCE</scope>
</reference>
<dbReference type="Pfam" id="PF13472">
    <property type="entry name" value="Lipase_GDSL_2"/>
    <property type="match status" value="1"/>
</dbReference>
<dbReference type="EMBL" id="UYJE01005060">
    <property type="protein sequence ID" value="VDI33660.1"/>
    <property type="molecule type" value="Genomic_DNA"/>
</dbReference>
<dbReference type="EMBL" id="UYJE01008028">
    <property type="protein sequence ID" value="VDI60332.1"/>
    <property type="molecule type" value="Genomic_DNA"/>
</dbReference>
<evidence type="ECO:0000313" key="3">
    <source>
        <dbReference type="EMBL" id="VDI60332.1"/>
    </source>
</evidence>
<comment type="caution">
    <text evidence="3">The sequence shown here is derived from an EMBL/GenBank/DDBJ whole genome shotgun (WGS) entry which is preliminary data.</text>
</comment>
<feature type="domain" description="SGNH hydrolase-type esterase" evidence="1">
    <location>
        <begin position="31"/>
        <end position="161"/>
    </location>
</feature>
<dbReference type="SUPFAM" id="SSF52266">
    <property type="entry name" value="SGNH hydrolase"/>
    <property type="match status" value="1"/>
</dbReference>
<dbReference type="InterPro" id="IPR013830">
    <property type="entry name" value="SGNH_hydro"/>
</dbReference>
<evidence type="ECO:0000313" key="2">
    <source>
        <dbReference type="EMBL" id="VDI33660.1"/>
    </source>
</evidence>
<dbReference type="Proteomes" id="UP000596742">
    <property type="component" value="Unassembled WGS sequence"/>
</dbReference>
<dbReference type="Gene3D" id="3.40.50.1110">
    <property type="entry name" value="SGNH hydrolase"/>
    <property type="match status" value="1"/>
</dbReference>
<evidence type="ECO:0000259" key="1">
    <source>
        <dbReference type="Pfam" id="PF13472"/>
    </source>
</evidence>
<dbReference type="AlphaFoldDB" id="A0A8B6G8J3"/>
<gene>
    <name evidence="3" type="ORF">MGAL_10B069393</name>
    <name evidence="2" type="ORF">MGAL_10B086339</name>
</gene>
<organism evidence="3 4">
    <name type="scientific">Mytilus galloprovincialis</name>
    <name type="common">Mediterranean mussel</name>
    <dbReference type="NCBI Taxonomy" id="29158"/>
    <lineage>
        <taxon>Eukaryota</taxon>
        <taxon>Metazoa</taxon>
        <taxon>Spiralia</taxon>
        <taxon>Lophotrochozoa</taxon>
        <taxon>Mollusca</taxon>
        <taxon>Bivalvia</taxon>
        <taxon>Autobranchia</taxon>
        <taxon>Pteriomorphia</taxon>
        <taxon>Mytilida</taxon>
        <taxon>Mytiloidea</taxon>
        <taxon>Mytilidae</taxon>
        <taxon>Mytilinae</taxon>
        <taxon>Mytilus</taxon>
    </lineage>
</organism>